<evidence type="ECO:0000259" key="4">
    <source>
        <dbReference type="PROSITE" id="PS01124"/>
    </source>
</evidence>
<feature type="domain" description="HTH araC/xylS-type" evidence="4">
    <location>
        <begin position="165"/>
        <end position="263"/>
    </location>
</feature>
<sequence length="269" mass="31258">MTFQQLLQIIPLIEHIESHSASIKIDCPADQHLLVLVRRGHIKIQLQDGEPIVCSQAYACHPDLGPFYIQAPKTKEVEYVVFTYRLLPEQSTWTLHGPLTTISDYKINYMVDELIRTTQNIHPHSIEEEAAQQFRKRLMFERILFIYLYESHMTYEKKSSAESIEETLSYMNEHYMVALTLPMLARRAGMSTGHYTVLFKKRTGTTMTSYLHTLRIEKAKLLLLQSDLLAKEVAQRVGYVDYFHFSKVFKKMTGCSPATFQETKRTSKN</sequence>
<dbReference type="InterPro" id="IPR018060">
    <property type="entry name" value="HTH_AraC"/>
</dbReference>
<dbReference type="PANTHER" id="PTHR43280">
    <property type="entry name" value="ARAC-FAMILY TRANSCRIPTIONAL REGULATOR"/>
    <property type="match status" value="1"/>
</dbReference>
<gene>
    <name evidence="5" type="ORF">GK047_18160</name>
</gene>
<dbReference type="RefSeq" id="WP_163949817.1">
    <property type="nucleotide sequence ID" value="NZ_JAAIKC010000007.1"/>
</dbReference>
<dbReference type="PANTHER" id="PTHR43280:SF2">
    <property type="entry name" value="HTH-TYPE TRANSCRIPTIONAL REGULATOR EXSA"/>
    <property type="match status" value="1"/>
</dbReference>
<evidence type="ECO:0000256" key="1">
    <source>
        <dbReference type="ARBA" id="ARBA00023015"/>
    </source>
</evidence>
<name>A0A6G4A2Q2_9BACL</name>
<protein>
    <submittedName>
        <fullName evidence="5">Helix-turn-helix transcriptional regulator</fullName>
    </submittedName>
</protein>
<reference evidence="5" key="1">
    <citation type="submission" date="2020-02" db="EMBL/GenBank/DDBJ databases">
        <authorList>
            <person name="Shen X.-R."/>
            <person name="Zhang Y.-X."/>
        </authorList>
    </citation>
    <scope>NUCLEOTIDE SEQUENCE</scope>
    <source>
        <strain evidence="5">SYP-B3998</strain>
    </source>
</reference>
<dbReference type="SMART" id="SM00342">
    <property type="entry name" value="HTH_ARAC"/>
    <property type="match status" value="1"/>
</dbReference>
<evidence type="ECO:0000256" key="3">
    <source>
        <dbReference type="ARBA" id="ARBA00023163"/>
    </source>
</evidence>
<accession>A0A6G4A2Q2</accession>
<proteinExistence type="predicted"/>
<dbReference type="GO" id="GO:0043565">
    <property type="term" value="F:sequence-specific DNA binding"/>
    <property type="evidence" value="ECO:0007669"/>
    <property type="project" value="InterPro"/>
</dbReference>
<keyword evidence="1" id="KW-0805">Transcription regulation</keyword>
<dbReference type="SUPFAM" id="SSF46689">
    <property type="entry name" value="Homeodomain-like"/>
    <property type="match status" value="2"/>
</dbReference>
<organism evidence="5">
    <name type="scientific">Paenibacillus sp. SYP-B3998</name>
    <dbReference type="NCBI Taxonomy" id="2678564"/>
    <lineage>
        <taxon>Bacteria</taxon>
        <taxon>Bacillati</taxon>
        <taxon>Bacillota</taxon>
        <taxon>Bacilli</taxon>
        <taxon>Bacillales</taxon>
        <taxon>Paenibacillaceae</taxon>
        <taxon>Paenibacillus</taxon>
    </lineage>
</organism>
<dbReference type="Pfam" id="PF12833">
    <property type="entry name" value="HTH_18"/>
    <property type="match status" value="1"/>
</dbReference>
<dbReference type="AlphaFoldDB" id="A0A6G4A2Q2"/>
<dbReference type="PROSITE" id="PS01124">
    <property type="entry name" value="HTH_ARAC_FAMILY_2"/>
    <property type="match status" value="1"/>
</dbReference>
<keyword evidence="3" id="KW-0804">Transcription</keyword>
<dbReference type="EMBL" id="JAAIKC010000007">
    <property type="protein sequence ID" value="NEW07927.1"/>
    <property type="molecule type" value="Genomic_DNA"/>
</dbReference>
<dbReference type="GO" id="GO:0003700">
    <property type="term" value="F:DNA-binding transcription factor activity"/>
    <property type="evidence" value="ECO:0007669"/>
    <property type="project" value="InterPro"/>
</dbReference>
<evidence type="ECO:0000256" key="2">
    <source>
        <dbReference type="ARBA" id="ARBA00023125"/>
    </source>
</evidence>
<dbReference type="Gene3D" id="1.10.10.60">
    <property type="entry name" value="Homeodomain-like"/>
    <property type="match status" value="2"/>
</dbReference>
<keyword evidence="2" id="KW-0238">DNA-binding</keyword>
<comment type="caution">
    <text evidence="5">The sequence shown here is derived from an EMBL/GenBank/DDBJ whole genome shotgun (WGS) entry which is preliminary data.</text>
</comment>
<evidence type="ECO:0000313" key="5">
    <source>
        <dbReference type="EMBL" id="NEW07927.1"/>
    </source>
</evidence>
<dbReference type="InterPro" id="IPR009057">
    <property type="entry name" value="Homeodomain-like_sf"/>
</dbReference>